<keyword evidence="2" id="KW-1185">Reference proteome</keyword>
<dbReference type="EMBL" id="MK064565">
    <property type="protein sequence ID" value="AZI75940.1"/>
    <property type="molecule type" value="Genomic_DNA"/>
</dbReference>
<evidence type="ECO:0000313" key="1">
    <source>
        <dbReference type="EMBL" id="AZI75940.1"/>
    </source>
</evidence>
<reference evidence="1" key="1">
    <citation type="journal article" date="2018" name="Environ. Microbiol.">
        <title>New archaeal viruses discovered by metagenomic analysis of viral communities in enrichment cultures.</title>
        <authorList>
            <person name="Liu Y."/>
            <person name="Brandt D."/>
            <person name="Ishino S."/>
            <person name="Ishino Y."/>
            <person name="Koonin E.V."/>
            <person name="Kalinowski J."/>
            <person name="Krupovic M."/>
            <person name="Prangishvili D."/>
        </authorList>
    </citation>
    <scope>NUCLEOTIDE SEQUENCE [LARGE SCALE GENOMIC DNA]</scope>
</reference>
<proteinExistence type="predicted"/>
<gene>
    <name evidence="1" type="ORF">SBRV1_gp51</name>
</gene>
<evidence type="ECO:0000313" key="2">
    <source>
        <dbReference type="Proteomes" id="UP000277970"/>
    </source>
</evidence>
<protein>
    <submittedName>
        <fullName evidence="1">Uncharacterized protein</fullName>
    </submittedName>
</protein>
<name>A0A3Q8Q406_9VIRU</name>
<accession>A0A3Q8Q406</accession>
<sequence length="72" mass="8655">MSKKLIVLNVLYYNFSEVIKQSNNVFLAKDPECKRYAVYKLSSDNRKIFYFHGFDYQRAYDKFILLTKRNSA</sequence>
<organism evidence="1">
    <name type="scientific">Sulfolobales Beppu rod-shaped virus 1</name>
    <dbReference type="NCBI Taxonomy" id="2493121"/>
    <lineage>
        <taxon>Viruses</taxon>
        <taxon>Adnaviria</taxon>
        <taxon>Zilligvirae</taxon>
        <taxon>Taleaviricota</taxon>
        <taxon>Tokiviricetes</taxon>
        <taxon>Ligamenvirales</taxon>
        <taxon>Rudiviridae</taxon>
        <taxon>Japarudivirus</taxon>
        <taxon>Japarudivirus beppuense</taxon>
        <taxon>Japarudivirus SBRV1</taxon>
    </lineage>
</organism>
<dbReference type="Proteomes" id="UP000277970">
    <property type="component" value="Segment"/>
</dbReference>